<dbReference type="GO" id="GO:0004523">
    <property type="term" value="F:RNA-DNA hybrid ribonuclease activity"/>
    <property type="evidence" value="ECO:0007669"/>
    <property type="project" value="InterPro"/>
</dbReference>
<dbReference type="InterPro" id="IPR053151">
    <property type="entry name" value="RNase_H-like"/>
</dbReference>
<keyword evidence="3" id="KW-1185">Reference proteome</keyword>
<accession>A0A9D3V9C1</accession>
<dbReference type="EMBL" id="JAIQCV010000008">
    <property type="protein sequence ID" value="KAH1074574.1"/>
    <property type="molecule type" value="Genomic_DNA"/>
</dbReference>
<feature type="domain" description="RNase H type-1" evidence="1">
    <location>
        <begin position="12"/>
        <end position="82"/>
    </location>
</feature>
<dbReference type="PANTHER" id="PTHR47723">
    <property type="entry name" value="OS05G0353850 PROTEIN"/>
    <property type="match status" value="1"/>
</dbReference>
<evidence type="ECO:0000313" key="2">
    <source>
        <dbReference type="EMBL" id="KAH1074574.1"/>
    </source>
</evidence>
<dbReference type="OrthoDB" id="1306280at2759"/>
<dbReference type="AlphaFoldDB" id="A0A9D3V9C1"/>
<dbReference type="SUPFAM" id="SSF53098">
    <property type="entry name" value="Ribonuclease H-like"/>
    <property type="match status" value="1"/>
</dbReference>
<dbReference type="Proteomes" id="UP000828251">
    <property type="component" value="Unassembled WGS sequence"/>
</dbReference>
<dbReference type="InterPro" id="IPR012337">
    <property type="entry name" value="RNaseH-like_sf"/>
</dbReference>
<dbReference type="Gene3D" id="3.30.420.10">
    <property type="entry name" value="Ribonuclease H-like superfamily/Ribonuclease H"/>
    <property type="match status" value="1"/>
</dbReference>
<evidence type="ECO:0000313" key="3">
    <source>
        <dbReference type="Proteomes" id="UP000828251"/>
    </source>
</evidence>
<dbReference type="GO" id="GO:0003676">
    <property type="term" value="F:nucleic acid binding"/>
    <property type="evidence" value="ECO:0007669"/>
    <property type="project" value="InterPro"/>
</dbReference>
<reference evidence="2 3" key="1">
    <citation type="journal article" date="2021" name="Plant Biotechnol. J.">
        <title>Multi-omics assisted identification of the key and species-specific regulatory components of drought-tolerant mechanisms in Gossypium stocksii.</title>
        <authorList>
            <person name="Yu D."/>
            <person name="Ke L."/>
            <person name="Zhang D."/>
            <person name="Wu Y."/>
            <person name="Sun Y."/>
            <person name="Mei J."/>
            <person name="Sun J."/>
            <person name="Sun Y."/>
        </authorList>
    </citation>
    <scope>NUCLEOTIDE SEQUENCE [LARGE SCALE GENOMIC DNA]</scope>
    <source>
        <strain evidence="3">cv. E1</strain>
        <tissue evidence="2">Leaf</tissue>
    </source>
</reference>
<organism evidence="2 3">
    <name type="scientific">Gossypium stocksii</name>
    <dbReference type="NCBI Taxonomy" id="47602"/>
    <lineage>
        <taxon>Eukaryota</taxon>
        <taxon>Viridiplantae</taxon>
        <taxon>Streptophyta</taxon>
        <taxon>Embryophyta</taxon>
        <taxon>Tracheophyta</taxon>
        <taxon>Spermatophyta</taxon>
        <taxon>Magnoliopsida</taxon>
        <taxon>eudicotyledons</taxon>
        <taxon>Gunneridae</taxon>
        <taxon>Pentapetalae</taxon>
        <taxon>rosids</taxon>
        <taxon>malvids</taxon>
        <taxon>Malvales</taxon>
        <taxon>Malvaceae</taxon>
        <taxon>Malvoideae</taxon>
        <taxon>Gossypium</taxon>
    </lineage>
</organism>
<evidence type="ECO:0000259" key="1">
    <source>
        <dbReference type="Pfam" id="PF13456"/>
    </source>
</evidence>
<gene>
    <name evidence="2" type="ORF">J1N35_026902</name>
</gene>
<dbReference type="InterPro" id="IPR002156">
    <property type="entry name" value="RNaseH_domain"/>
</dbReference>
<comment type="caution">
    <text evidence="2">The sequence shown here is derived from an EMBL/GenBank/DDBJ whole genome shotgun (WGS) entry which is preliminary data.</text>
</comment>
<protein>
    <recommendedName>
        <fullName evidence="1">RNase H type-1 domain-containing protein</fullName>
    </recommendedName>
</protein>
<proteinExistence type="predicted"/>
<name>A0A9D3V9C1_9ROSI</name>
<sequence length="119" mass="13575">MTAPHIIAVYCLKLAQRKGHDRVIILSDSLAVIQAIQGSNFAISNSALIRHIKNILSQERFWSLRYTPREQNAVADRLAREALISRVNLEFVDHPPQMVLNLLEMDQARGLFEQMCSTF</sequence>
<dbReference type="Pfam" id="PF13456">
    <property type="entry name" value="RVT_3"/>
    <property type="match status" value="1"/>
</dbReference>
<dbReference type="PANTHER" id="PTHR47723:SF19">
    <property type="entry name" value="POLYNUCLEOTIDYL TRANSFERASE, RIBONUCLEASE H-LIKE SUPERFAMILY PROTEIN"/>
    <property type="match status" value="1"/>
</dbReference>
<dbReference type="InterPro" id="IPR036397">
    <property type="entry name" value="RNaseH_sf"/>
</dbReference>